<evidence type="ECO:0000256" key="3">
    <source>
        <dbReference type="ARBA" id="ARBA00022617"/>
    </source>
</evidence>
<dbReference type="GO" id="GO:0016705">
    <property type="term" value="F:oxidoreductase activity, acting on paired donors, with incorporation or reduction of molecular oxygen"/>
    <property type="evidence" value="ECO:0007669"/>
    <property type="project" value="InterPro"/>
</dbReference>
<dbReference type="PANTHER" id="PTHR47955">
    <property type="entry name" value="CYTOCHROME P450 FAMILY 71 PROTEIN"/>
    <property type="match status" value="1"/>
</dbReference>
<dbReference type="GO" id="GO:0020037">
    <property type="term" value="F:heme binding"/>
    <property type="evidence" value="ECO:0007669"/>
    <property type="project" value="InterPro"/>
</dbReference>
<evidence type="ECO:0000313" key="7">
    <source>
        <dbReference type="Proteomes" id="UP000298416"/>
    </source>
</evidence>
<dbReference type="AlphaFoldDB" id="A0A8X8ZHN6"/>
<evidence type="ECO:0000256" key="4">
    <source>
        <dbReference type="ARBA" id="ARBA00022723"/>
    </source>
</evidence>
<dbReference type="GO" id="GO:0004497">
    <property type="term" value="F:monooxygenase activity"/>
    <property type="evidence" value="ECO:0007669"/>
    <property type="project" value="InterPro"/>
</dbReference>
<dbReference type="Proteomes" id="UP000298416">
    <property type="component" value="Unassembled WGS sequence"/>
</dbReference>
<evidence type="ECO:0000313" key="6">
    <source>
        <dbReference type="EMBL" id="KAG6404324.1"/>
    </source>
</evidence>
<proteinExistence type="inferred from homology"/>
<dbReference type="PANTHER" id="PTHR47955:SF15">
    <property type="entry name" value="CYTOCHROME P450 71A2-LIKE"/>
    <property type="match status" value="1"/>
</dbReference>
<dbReference type="GO" id="GO:0005506">
    <property type="term" value="F:iron ion binding"/>
    <property type="evidence" value="ECO:0007669"/>
    <property type="project" value="InterPro"/>
</dbReference>
<gene>
    <name evidence="6" type="ORF">SASPL_136570</name>
</gene>
<keyword evidence="7" id="KW-1185">Reference proteome</keyword>
<keyword evidence="4" id="KW-0479">Metal-binding</keyword>
<evidence type="ECO:0000256" key="5">
    <source>
        <dbReference type="ARBA" id="ARBA00023004"/>
    </source>
</evidence>
<keyword evidence="3" id="KW-0349">Heme</keyword>
<sequence>MWCAELVLGGGLAKWEAVGGAFCRVNGFYGRVEKVREEVDEFLEMVVKEHLNKGSESSDGNINNENFVDILLKASSSIDRDGHDRWWNGHNIFDSGVGVELVLVNLVHKFDWKLPMGAICEDLDLMEEAGVAVHRKHPLIVLFDLHSKNVICRAAFGRRFVGGRFAVVLRELFRLMATVEIGEFVPFLSWISLVNGFDSEVEKVREEVDEFLEMVVEEHISRGLEGSDAVDENKEFFLDILLKASIDRDGIKAILLAEILHLGRSQKCSIQRGIALAIASVEVMLANLVHKFGWKLPMGAKCEDLDVMEQPGVNIHRKNPLLVVPISIGT</sequence>
<protein>
    <submittedName>
        <fullName evidence="6">Uncharacterized protein</fullName>
    </submittedName>
</protein>
<dbReference type="SUPFAM" id="SSF48264">
    <property type="entry name" value="Cytochrome P450"/>
    <property type="match status" value="1"/>
</dbReference>
<keyword evidence="5" id="KW-0408">Iron</keyword>
<comment type="similarity">
    <text evidence="2">Belongs to the cytochrome P450 family.</text>
</comment>
<organism evidence="6">
    <name type="scientific">Salvia splendens</name>
    <name type="common">Scarlet sage</name>
    <dbReference type="NCBI Taxonomy" id="180675"/>
    <lineage>
        <taxon>Eukaryota</taxon>
        <taxon>Viridiplantae</taxon>
        <taxon>Streptophyta</taxon>
        <taxon>Embryophyta</taxon>
        <taxon>Tracheophyta</taxon>
        <taxon>Spermatophyta</taxon>
        <taxon>Magnoliopsida</taxon>
        <taxon>eudicotyledons</taxon>
        <taxon>Gunneridae</taxon>
        <taxon>Pentapetalae</taxon>
        <taxon>asterids</taxon>
        <taxon>lamiids</taxon>
        <taxon>Lamiales</taxon>
        <taxon>Lamiaceae</taxon>
        <taxon>Nepetoideae</taxon>
        <taxon>Mentheae</taxon>
        <taxon>Salviinae</taxon>
        <taxon>Salvia</taxon>
        <taxon>Salvia subgen. Calosphace</taxon>
        <taxon>core Calosphace</taxon>
    </lineage>
</organism>
<comment type="caution">
    <text evidence="6">The sequence shown here is derived from an EMBL/GenBank/DDBJ whole genome shotgun (WGS) entry which is preliminary data.</text>
</comment>
<reference evidence="6" key="1">
    <citation type="submission" date="2018-01" db="EMBL/GenBank/DDBJ databases">
        <authorList>
            <person name="Mao J.F."/>
        </authorList>
    </citation>
    <scope>NUCLEOTIDE SEQUENCE</scope>
    <source>
        <strain evidence="6">Huo1</strain>
        <tissue evidence="6">Leaf</tissue>
    </source>
</reference>
<comment type="cofactor">
    <cofactor evidence="1">
        <name>heme</name>
        <dbReference type="ChEBI" id="CHEBI:30413"/>
    </cofactor>
</comment>
<evidence type="ECO:0000256" key="1">
    <source>
        <dbReference type="ARBA" id="ARBA00001971"/>
    </source>
</evidence>
<reference evidence="6" key="2">
    <citation type="submission" date="2020-08" db="EMBL/GenBank/DDBJ databases">
        <title>Plant Genome Project.</title>
        <authorList>
            <person name="Zhang R.-G."/>
        </authorList>
    </citation>
    <scope>NUCLEOTIDE SEQUENCE</scope>
    <source>
        <strain evidence="6">Huo1</strain>
        <tissue evidence="6">Leaf</tissue>
    </source>
</reference>
<dbReference type="EMBL" id="PNBA02000013">
    <property type="protein sequence ID" value="KAG6404324.1"/>
    <property type="molecule type" value="Genomic_DNA"/>
</dbReference>
<name>A0A8X8ZHN6_SALSN</name>
<evidence type="ECO:0000256" key="2">
    <source>
        <dbReference type="ARBA" id="ARBA00010617"/>
    </source>
</evidence>
<dbReference type="Gene3D" id="1.10.630.10">
    <property type="entry name" value="Cytochrome P450"/>
    <property type="match status" value="1"/>
</dbReference>
<accession>A0A8X8ZHN6</accession>
<dbReference type="InterPro" id="IPR036396">
    <property type="entry name" value="Cyt_P450_sf"/>
</dbReference>